<protein>
    <submittedName>
        <fullName evidence="2">Uncharacterized protein</fullName>
    </submittedName>
</protein>
<dbReference type="EMBL" id="CP009819">
    <property type="protein sequence ID" value="ATZ57588.1"/>
    <property type="molecule type" value="Genomic_DNA"/>
</dbReference>
<feature type="region of interest" description="Disordered" evidence="1">
    <location>
        <begin position="1"/>
        <end position="47"/>
    </location>
</feature>
<evidence type="ECO:0000256" key="1">
    <source>
        <dbReference type="SAM" id="MobiDB-lite"/>
    </source>
</evidence>
<keyword evidence="3" id="KW-1185">Reference proteome</keyword>
<dbReference type="Proteomes" id="UP000001798">
    <property type="component" value="Chromosome 15"/>
</dbReference>
<organism evidence="2 3">
    <name type="scientific">Botryotinia fuckeliana (strain B05.10)</name>
    <name type="common">Noble rot fungus</name>
    <name type="synonym">Botrytis cinerea</name>
    <dbReference type="NCBI Taxonomy" id="332648"/>
    <lineage>
        <taxon>Eukaryota</taxon>
        <taxon>Fungi</taxon>
        <taxon>Dikarya</taxon>
        <taxon>Ascomycota</taxon>
        <taxon>Pezizomycotina</taxon>
        <taxon>Leotiomycetes</taxon>
        <taxon>Helotiales</taxon>
        <taxon>Sclerotiniaceae</taxon>
        <taxon>Botrytis</taxon>
    </lineage>
</organism>
<reference evidence="2 3" key="2">
    <citation type="journal article" date="2012" name="Eukaryot. Cell">
        <title>Genome update of Botrytis cinerea strains B05.10 and T4.</title>
        <authorList>
            <person name="Staats M."/>
            <person name="van Kan J.A."/>
        </authorList>
    </citation>
    <scope>NUCLEOTIDE SEQUENCE [LARGE SCALE GENOMIC DNA]</scope>
    <source>
        <strain evidence="2 3">B05.10</strain>
    </source>
</reference>
<accession>A0A384K467</accession>
<proteinExistence type="predicted"/>
<feature type="region of interest" description="Disordered" evidence="1">
    <location>
        <begin position="211"/>
        <end position="317"/>
    </location>
</feature>
<reference evidence="2 3" key="3">
    <citation type="journal article" date="2017" name="Mol. Plant Pathol.">
        <title>A gapless genome sequence of the fungus Botrytis cinerea.</title>
        <authorList>
            <person name="Van Kan J.A."/>
            <person name="Stassen J.H."/>
            <person name="Mosbach A."/>
            <person name="Van Der Lee T.A."/>
            <person name="Faino L."/>
            <person name="Farmer A.D."/>
            <person name="Papasotiriou D.G."/>
            <person name="Zhou S."/>
            <person name="Seidl M.F."/>
            <person name="Cottam E."/>
            <person name="Edel D."/>
            <person name="Hahn M."/>
            <person name="Schwartz D.C."/>
            <person name="Dietrich R.A."/>
            <person name="Widdison S."/>
            <person name="Scalliet G."/>
        </authorList>
    </citation>
    <scope>NUCLEOTIDE SEQUENCE [LARGE SCALE GENOMIC DNA]</scope>
    <source>
        <strain evidence="2 3">B05.10</strain>
    </source>
</reference>
<feature type="compositionally biased region" description="Basic residues" evidence="1">
    <location>
        <begin position="273"/>
        <end position="282"/>
    </location>
</feature>
<evidence type="ECO:0000313" key="2">
    <source>
        <dbReference type="EMBL" id="ATZ57588.1"/>
    </source>
</evidence>
<dbReference type="AlphaFoldDB" id="A0A384K467"/>
<feature type="compositionally biased region" description="Low complexity" evidence="1">
    <location>
        <begin position="246"/>
        <end position="268"/>
    </location>
</feature>
<evidence type="ECO:0000313" key="3">
    <source>
        <dbReference type="Proteomes" id="UP000001798"/>
    </source>
</evidence>
<feature type="compositionally biased region" description="Polar residues" evidence="1">
    <location>
        <begin position="165"/>
        <end position="181"/>
    </location>
</feature>
<dbReference type="KEGG" id="bfu:BCIN_15g01510"/>
<sequence length="481" mass="52803">MNNPDISSSSSSIMPPSTSHTRSTLEASPFRGHSMRIRLSMPPPRRSPEIEMGILRADSGIAIPPDTNNAIPDTDQTDSQSSILKEGLLDTILTDAFESTSTFNINKISNTITKLVELNDYLRAILTPLPTTPTAHLDEFVTTAEISTEEIPPYTSAGKKHQEENPFNTPISTSTDTSGSTLADDMNDTISKINQILDQMSITRHFTSIIPPSPNDSYLIDPLIPKHNPPKGKERQKEQKQPPLQPTTNTTNPDLPTPILLLPSSATESTERSRRRKRHFGRTSKPTLSPTPLHIRSREALLKSPLGVEDEAPSIPTSDMLMPYDWMRRDAGLFPRAADSGPPSLSNPHPKPISNRPNKQEDAQPILTEPYNEPSISKPSPPPSPLASRPRDHRESKPTILIISIPITVSDYRRYVENVLLRMWGGEGEGEGEGEGSAAVDLVSPTGSKSKSKSKSKKPNPKKEGKRFRRAEPRSQEGGGG</sequence>
<dbReference type="GeneID" id="36394914"/>
<feature type="compositionally biased region" description="Basic residues" evidence="1">
    <location>
        <begin position="450"/>
        <end position="469"/>
    </location>
</feature>
<dbReference type="VEuPathDB" id="FungiDB:Bcin15g01510"/>
<feature type="region of interest" description="Disordered" evidence="1">
    <location>
        <begin position="155"/>
        <end position="184"/>
    </location>
</feature>
<feature type="region of interest" description="Disordered" evidence="1">
    <location>
        <begin position="427"/>
        <end position="481"/>
    </location>
</feature>
<feature type="compositionally biased region" description="Basic and acidic residues" evidence="1">
    <location>
        <begin position="231"/>
        <end position="240"/>
    </location>
</feature>
<dbReference type="RefSeq" id="XP_024553238.1">
    <property type="nucleotide sequence ID" value="XM_024697423.1"/>
</dbReference>
<feature type="region of interest" description="Disordered" evidence="1">
    <location>
        <begin position="333"/>
        <end position="395"/>
    </location>
</feature>
<name>A0A384K467_BOTFB</name>
<dbReference type="OrthoDB" id="3562039at2759"/>
<reference evidence="2 3" key="1">
    <citation type="journal article" date="2011" name="PLoS Genet.">
        <title>Genomic analysis of the necrotrophic fungal pathogens Sclerotinia sclerotiorum and Botrytis cinerea.</title>
        <authorList>
            <person name="Amselem J."/>
            <person name="Cuomo C.A."/>
            <person name="van Kan J.A."/>
            <person name="Viaud M."/>
            <person name="Benito E.P."/>
            <person name="Couloux A."/>
            <person name="Coutinho P.M."/>
            <person name="de Vries R.P."/>
            <person name="Dyer P.S."/>
            <person name="Fillinger S."/>
            <person name="Fournier E."/>
            <person name="Gout L."/>
            <person name="Hahn M."/>
            <person name="Kohn L."/>
            <person name="Lapalu N."/>
            <person name="Plummer K.M."/>
            <person name="Pradier J.M."/>
            <person name="Quevillon E."/>
            <person name="Sharon A."/>
            <person name="Simon A."/>
            <person name="ten Have A."/>
            <person name="Tudzynski B."/>
            <person name="Tudzynski P."/>
            <person name="Wincker P."/>
            <person name="Andrew M."/>
            <person name="Anthouard V."/>
            <person name="Beever R.E."/>
            <person name="Beffa R."/>
            <person name="Benoit I."/>
            <person name="Bouzid O."/>
            <person name="Brault B."/>
            <person name="Chen Z."/>
            <person name="Choquer M."/>
            <person name="Collemare J."/>
            <person name="Cotton P."/>
            <person name="Danchin E.G."/>
            <person name="Da Silva C."/>
            <person name="Gautier A."/>
            <person name="Giraud C."/>
            <person name="Giraud T."/>
            <person name="Gonzalez C."/>
            <person name="Grossetete S."/>
            <person name="Guldener U."/>
            <person name="Henrissat B."/>
            <person name="Howlett B.J."/>
            <person name="Kodira C."/>
            <person name="Kretschmer M."/>
            <person name="Lappartient A."/>
            <person name="Leroch M."/>
            <person name="Levis C."/>
            <person name="Mauceli E."/>
            <person name="Neuveglise C."/>
            <person name="Oeser B."/>
            <person name="Pearson M."/>
            <person name="Poulain J."/>
            <person name="Poussereau N."/>
            <person name="Quesneville H."/>
            <person name="Rascle C."/>
            <person name="Schumacher J."/>
            <person name="Segurens B."/>
            <person name="Sexton A."/>
            <person name="Silva E."/>
            <person name="Sirven C."/>
            <person name="Soanes D.M."/>
            <person name="Talbot N.J."/>
            <person name="Templeton M."/>
            <person name="Yandava C."/>
            <person name="Yarden O."/>
            <person name="Zeng Q."/>
            <person name="Rollins J.A."/>
            <person name="Lebrun M.H."/>
            <person name="Dickman M."/>
        </authorList>
    </citation>
    <scope>NUCLEOTIDE SEQUENCE [LARGE SCALE GENOMIC DNA]</scope>
    <source>
        <strain evidence="2 3">B05.10</strain>
    </source>
</reference>
<gene>
    <name evidence="2" type="ORF">BCIN_15g01510</name>
</gene>
<feature type="compositionally biased region" description="Low complexity" evidence="1">
    <location>
        <begin position="1"/>
        <end position="19"/>
    </location>
</feature>